<protein>
    <submittedName>
        <fullName evidence="1">Uncharacterized protein</fullName>
    </submittedName>
</protein>
<keyword evidence="2" id="KW-1185">Reference proteome</keyword>
<evidence type="ECO:0000313" key="2">
    <source>
        <dbReference type="Proteomes" id="UP000250266"/>
    </source>
</evidence>
<sequence>MEFAFSTFGSPRVLVDLVFRRMLVHGQPRGRMLEVISPTVSNDMLPPWRKGRPEVRLGSFENWFHTSVHPPLYNFYVYLMAKRGSSGIRPGIPLSSLFNGFPRTPVYANIRSSLEAADIRPGLAAMNSRGLRRYQLSVMNRRRSLPHHRSCDSGSNRRKLCSNRTIAAREQSLGVISLQLEATSIAIANILPLLANRTSSKFMRAAQEDENALDLNGHKTDIAYEVGSGSSVEYSEICRLSPDGRVSRRHSSSGLFCSDSGNSIRISEGTVSSVLEAAGDPLNDPRPSNDSL</sequence>
<proteinExistence type="predicted"/>
<gene>
    <name evidence="1" type="ORF">K432DRAFT_394631</name>
</gene>
<organism evidence="1 2">
    <name type="scientific">Lepidopterella palustris CBS 459.81</name>
    <dbReference type="NCBI Taxonomy" id="1314670"/>
    <lineage>
        <taxon>Eukaryota</taxon>
        <taxon>Fungi</taxon>
        <taxon>Dikarya</taxon>
        <taxon>Ascomycota</taxon>
        <taxon>Pezizomycotina</taxon>
        <taxon>Dothideomycetes</taxon>
        <taxon>Pleosporomycetidae</taxon>
        <taxon>Mytilinidiales</taxon>
        <taxon>Argynnaceae</taxon>
        <taxon>Lepidopterella</taxon>
    </lineage>
</organism>
<name>A0A8E2JDI7_9PEZI</name>
<dbReference type="EMBL" id="KV745049">
    <property type="protein sequence ID" value="OCK78620.1"/>
    <property type="molecule type" value="Genomic_DNA"/>
</dbReference>
<dbReference type="AlphaFoldDB" id="A0A8E2JDI7"/>
<dbReference type="Proteomes" id="UP000250266">
    <property type="component" value="Unassembled WGS sequence"/>
</dbReference>
<reference evidence="1 2" key="1">
    <citation type="journal article" date="2016" name="Nat. Commun.">
        <title>Ectomycorrhizal ecology is imprinted in the genome of the dominant symbiotic fungus Cenococcum geophilum.</title>
        <authorList>
            <consortium name="DOE Joint Genome Institute"/>
            <person name="Peter M."/>
            <person name="Kohler A."/>
            <person name="Ohm R.A."/>
            <person name="Kuo A."/>
            <person name="Krutzmann J."/>
            <person name="Morin E."/>
            <person name="Arend M."/>
            <person name="Barry K.W."/>
            <person name="Binder M."/>
            <person name="Choi C."/>
            <person name="Clum A."/>
            <person name="Copeland A."/>
            <person name="Grisel N."/>
            <person name="Haridas S."/>
            <person name="Kipfer T."/>
            <person name="LaButti K."/>
            <person name="Lindquist E."/>
            <person name="Lipzen A."/>
            <person name="Maire R."/>
            <person name="Meier B."/>
            <person name="Mihaltcheva S."/>
            <person name="Molinier V."/>
            <person name="Murat C."/>
            <person name="Poggeler S."/>
            <person name="Quandt C.A."/>
            <person name="Sperisen C."/>
            <person name="Tritt A."/>
            <person name="Tisserant E."/>
            <person name="Crous P.W."/>
            <person name="Henrissat B."/>
            <person name="Nehls U."/>
            <person name="Egli S."/>
            <person name="Spatafora J.W."/>
            <person name="Grigoriev I.V."/>
            <person name="Martin F.M."/>
        </authorList>
    </citation>
    <scope>NUCLEOTIDE SEQUENCE [LARGE SCALE GENOMIC DNA]</scope>
    <source>
        <strain evidence="1 2">CBS 459.81</strain>
    </source>
</reference>
<accession>A0A8E2JDI7</accession>
<evidence type="ECO:0000313" key="1">
    <source>
        <dbReference type="EMBL" id="OCK78620.1"/>
    </source>
</evidence>